<protein>
    <recommendedName>
        <fullName evidence="1">MOSC domain-containing protein</fullName>
    </recommendedName>
</protein>
<dbReference type="EMBL" id="ML978068">
    <property type="protein sequence ID" value="KAF2018275.1"/>
    <property type="molecule type" value="Genomic_DNA"/>
</dbReference>
<dbReference type="SUPFAM" id="SSF141673">
    <property type="entry name" value="MOSC N-terminal domain-like"/>
    <property type="match status" value="1"/>
</dbReference>
<dbReference type="GO" id="GO:0030170">
    <property type="term" value="F:pyridoxal phosphate binding"/>
    <property type="evidence" value="ECO:0007669"/>
    <property type="project" value="InterPro"/>
</dbReference>
<dbReference type="AlphaFoldDB" id="A0A6A5XY73"/>
<feature type="domain" description="MOSC" evidence="1">
    <location>
        <begin position="199"/>
        <end position="372"/>
    </location>
</feature>
<evidence type="ECO:0000259" key="1">
    <source>
        <dbReference type="PROSITE" id="PS51340"/>
    </source>
</evidence>
<proteinExistence type="predicted"/>
<dbReference type="InterPro" id="IPR005302">
    <property type="entry name" value="MoCF_Sase_C"/>
</dbReference>
<dbReference type="Proteomes" id="UP000799778">
    <property type="component" value="Unassembled WGS sequence"/>
</dbReference>
<dbReference type="InterPro" id="IPR005303">
    <property type="entry name" value="MOCOS_middle"/>
</dbReference>
<reference evidence="2" key="1">
    <citation type="journal article" date="2020" name="Stud. Mycol.">
        <title>101 Dothideomycetes genomes: a test case for predicting lifestyles and emergence of pathogens.</title>
        <authorList>
            <person name="Haridas S."/>
            <person name="Albert R."/>
            <person name="Binder M."/>
            <person name="Bloem J."/>
            <person name="Labutti K."/>
            <person name="Salamov A."/>
            <person name="Andreopoulos B."/>
            <person name="Baker S."/>
            <person name="Barry K."/>
            <person name="Bills G."/>
            <person name="Bluhm B."/>
            <person name="Cannon C."/>
            <person name="Castanera R."/>
            <person name="Culley D."/>
            <person name="Daum C."/>
            <person name="Ezra D."/>
            <person name="Gonzalez J."/>
            <person name="Henrissat B."/>
            <person name="Kuo A."/>
            <person name="Liang C."/>
            <person name="Lipzen A."/>
            <person name="Lutzoni F."/>
            <person name="Magnuson J."/>
            <person name="Mondo S."/>
            <person name="Nolan M."/>
            <person name="Ohm R."/>
            <person name="Pangilinan J."/>
            <person name="Park H.-J."/>
            <person name="Ramirez L."/>
            <person name="Alfaro M."/>
            <person name="Sun H."/>
            <person name="Tritt A."/>
            <person name="Yoshinaga Y."/>
            <person name="Zwiers L.-H."/>
            <person name="Turgeon B."/>
            <person name="Goodwin S."/>
            <person name="Spatafora J."/>
            <person name="Crous P."/>
            <person name="Grigoriev I."/>
        </authorList>
    </citation>
    <scope>NUCLEOTIDE SEQUENCE</scope>
    <source>
        <strain evidence="2">CBS 175.79</strain>
    </source>
</reference>
<dbReference type="PROSITE" id="PS51340">
    <property type="entry name" value="MOSC"/>
    <property type="match status" value="1"/>
</dbReference>
<dbReference type="SUPFAM" id="SSF50800">
    <property type="entry name" value="PK beta-barrel domain-like"/>
    <property type="match status" value="1"/>
</dbReference>
<dbReference type="GeneID" id="54290487"/>
<dbReference type="Pfam" id="PF03476">
    <property type="entry name" value="MOSC_N"/>
    <property type="match status" value="1"/>
</dbReference>
<keyword evidence="3" id="KW-1185">Reference proteome</keyword>
<dbReference type="GO" id="GO:0030151">
    <property type="term" value="F:molybdenum ion binding"/>
    <property type="evidence" value="ECO:0007669"/>
    <property type="project" value="InterPro"/>
</dbReference>
<dbReference type="RefSeq" id="XP_033386614.1">
    <property type="nucleotide sequence ID" value="XM_033533090.1"/>
</dbReference>
<accession>A0A6A5XY73</accession>
<dbReference type="OrthoDB" id="17255at2759"/>
<gene>
    <name evidence="2" type="ORF">BU24DRAFT_479691</name>
</gene>
<sequence>MMDLSQNALHMWWWCLAAIAFALLIWTVRLRAGPKGDSLEITQLYVYPVKGLRGMSLKTAHVGRYGFQGDRIFSLQRIHRSQEDDTITRYETLLIGYYLQLSLFLVSLDNKRACDKSQAADVVVQWKGRCTDFDKKKGAISEDTTRFPLYPATSGCISFEIDLHGSAATAFDMGDELAEWFTERLGFETRLAYIGDGSRPVLGTLAPNSRGGLRKARLLNRIRGAVPFLGHSPERLVFNDLAHYLVVTEESNQDVSSRFTGDLEMDITKFRPNMVVKGSSGPYVEDFWGELTFANGVQMPLTTNCYRCQSITVDFNTGKTASDDRGLVWKKINKDRRVDAGAKYSPVFGRYGWCFGSAMGKTFEVGQNAFVSQVNTKRTKFDWPHLTSFGVNQKT</sequence>
<dbReference type="InterPro" id="IPR011037">
    <property type="entry name" value="Pyrv_Knase-like_insert_dom_sf"/>
</dbReference>
<evidence type="ECO:0000313" key="3">
    <source>
        <dbReference type="Proteomes" id="UP000799778"/>
    </source>
</evidence>
<dbReference type="GO" id="GO:0003824">
    <property type="term" value="F:catalytic activity"/>
    <property type="evidence" value="ECO:0007669"/>
    <property type="project" value="InterPro"/>
</dbReference>
<organism evidence="2 3">
    <name type="scientific">Aaosphaeria arxii CBS 175.79</name>
    <dbReference type="NCBI Taxonomy" id="1450172"/>
    <lineage>
        <taxon>Eukaryota</taxon>
        <taxon>Fungi</taxon>
        <taxon>Dikarya</taxon>
        <taxon>Ascomycota</taxon>
        <taxon>Pezizomycotina</taxon>
        <taxon>Dothideomycetes</taxon>
        <taxon>Pleosporomycetidae</taxon>
        <taxon>Pleosporales</taxon>
        <taxon>Pleosporales incertae sedis</taxon>
        <taxon>Aaosphaeria</taxon>
    </lineage>
</organism>
<name>A0A6A5XY73_9PLEO</name>
<evidence type="ECO:0000313" key="2">
    <source>
        <dbReference type="EMBL" id="KAF2018275.1"/>
    </source>
</evidence>
<dbReference type="Pfam" id="PF03473">
    <property type="entry name" value="MOSC"/>
    <property type="match status" value="1"/>
</dbReference>